<dbReference type="EMBL" id="KZ288336">
    <property type="protein sequence ID" value="PBC27850.1"/>
    <property type="molecule type" value="Genomic_DNA"/>
</dbReference>
<sequence>MHIILTFGFSISINNSNTEDKNDKSVIKEKVKKKAMREHKKKEINKNTNEITQNYTTSKNIIHIGEILAEIHVEYELLPNYNFKFDCRCWETASKIYTENDDLCLRPIPCPIKKDTYWVIFSIHHLVHLNEIQLKKYFNYVIIYHIFYGGQKFSEKAKKDKVKGFYINDKSIDMGQEHFLQIYPLDFYNSNSIVASSTLTVPEPTIIIDEVYGNFSIVTYLDAIPDSIHQYLFRKMSKEKRFPSESLTCELLLSSVENEESSLISKQTKKSLQKNQIKKNKKKKQKQGTQIYELRLPAEVLFSDMGTITTYNRTSSLSNISSVLIYAQCQDILSNKQLRISLNPISIKLEQLSNFPVDIITENGFKYLYMKFFMVDRTIVTPYYAPNRIMYFEFVKCFLCEEFQLIELINFLTTKFLTVEIIGIRTVNVIESTFTSEQLNYDRSVTQSSKILMKEEILLGVVQFDISDLLRGFWEVKLTNTLIHPHNVFTTNYDENDKKRMKLSWKNSPLTTDILTSYNTSMKIKIRLAYDLRAFQKKILRCENILNRIFFNLNDLKLANDILNDVFFYNSSLLNQSYQSSNLKAQNVIKHILTGFVIENCEKIYIFLEGLSNGYLLKIWEKVKKLPIQHKCIYYNSNYIFSTRLYEDFIPFGGIVHIKLRSENEEDIEIMDSKGC</sequence>
<proteinExistence type="predicted"/>
<keyword evidence="3" id="KW-1185">Reference proteome</keyword>
<feature type="domain" description="DUF4550" evidence="1">
    <location>
        <begin position="71"/>
        <end position="163"/>
    </location>
</feature>
<dbReference type="PANTHER" id="PTHR33667">
    <property type="entry name" value="SI:DKEY-57N24.6"/>
    <property type="match status" value="1"/>
</dbReference>
<gene>
    <name evidence="2" type="ORF">APICC_06866</name>
</gene>
<organism evidence="2 3">
    <name type="scientific">Apis cerana cerana</name>
    <name type="common">Oriental honeybee</name>
    <dbReference type="NCBI Taxonomy" id="94128"/>
    <lineage>
        <taxon>Eukaryota</taxon>
        <taxon>Metazoa</taxon>
        <taxon>Ecdysozoa</taxon>
        <taxon>Arthropoda</taxon>
        <taxon>Hexapoda</taxon>
        <taxon>Insecta</taxon>
        <taxon>Pterygota</taxon>
        <taxon>Neoptera</taxon>
        <taxon>Endopterygota</taxon>
        <taxon>Hymenoptera</taxon>
        <taxon>Apocrita</taxon>
        <taxon>Aculeata</taxon>
        <taxon>Apoidea</taxon>
        <taxon>Anthophila</taxon>
        <taxon>Apidae</taxon>
        <taxon>Apis</taxon>
    </lineage>
</organism>
<reference evidence="2 3" key="1">
    <citation type="submission" date="2014-07" db="EMBL/GenBank/DDBJ databases">
        <title>Genomic and transcriptomic analysis on Apis cerana provide comprehensive insights into honey bee biology.</title>
        <authorList>
            <person name="Diao Q."/>
            <person name="Sun L."/>
            <person name="Zheng H."/>
            <person name="Zheng H."/>
            <person name="Xu S."/>
            <person name="Wang S."/>
            <person name="Zeng Z."/>
            <person name="Hu F."/>
            <person name="Su S."/>
            <person name="Wu J."/>
        </authorList>
    </citation>
    <scope>NUCLEOTIDE SEQUENCE [LARGE SCALE GENOMIC DNA]</scope>
    <source>
        <tissue evidence="2">Pupae without intestine</tissue>
    </source>
</reference>
<evidence type="ECO:0000313" key="3">
    <source>
        <dbReference type="Proteomes" id="UP000242457"/>
    </source>
</evidence>
<dbReference type="InterPro" id="IPR027876">
    <property type="entry name" value="DUF4550"/>
</dbReference>
<accession>A0A2A3E829</accession>
<dbReference type="STRING" id="94128.A0A2A3E829"/>
<evidence type="ECO:0000259" key="1">
    <source>
        <dbReference type="Pfam" id="PF15084"/>
    </source>
</evidence>
<name>A0A2A3E829_APICC</name>
<protein>
    <submittedName>
        <fullName evidence="2">Y+L amino acid transporter 2 protein</fullName>
    </submittedName>
</protein>
<dbReference type="PANTHER" id="PTHR33667:SF7">
    <property type="entry name" value="RIKEN CDNA 1810020O05 GENE"/>
    <property type="match status" value="1"/>
</dbReference>
<dbReference type="AlphaFoldDB" id="A0A2A3E829"/>
<dbReference type="Proteomes" id="UP000242457">
    <property type="component" value="Unassembled WGS sequence"/>
</dbReference>
<dbReference type="OrthoDB" id="188352at2759"/>
<evidence type="ECO:0000313" key="2">
    <source>
        <dbReference type="EMBL" id="PBC27850.1"/>
    </source>
</evidence>
<dbReference type="Pfam" id="PF15084">
    <property type="entry name" value="DUF4550"/>
    <property type="match status" value="1"/>
</dbReference>